<dbReference type="PANTHER" id="PTHR21666">
    <property type="entry name" value="PEPTIDASE-RELATED"/>
    <property type="match status" value="1"/>
</dbReference>
<evidence type="ECO:0000256" key="4">
    <source>
        <dbReference type="SAM" id="SignalP"/>
    </source>
</evidence>
<dbReference type="InterPro" id="IPR057309">
    <property type="entry name" value="PcsB_CC"/>
</dbReference>
<proteinExistence type="predicted"/>
<evidence type="ECO:0000313" key="7">
    <source>
        <dbReference type="EMBL" id="ASW43784.1"/>
    </source>
</evidence>
<dbReference type="Gene3D" id="6.10.250.3150">
    <property type="match status" value="1"/>
</dbReference>
<accession>A0A343JE26</accession>
<dbReference type="InterPro" id="IPR050570">
    <property type="entry name" value="Cell_wall_metabolism_enzyme"/>
</dbReference>
<evidence type="ECO:0000256" key="2">
    <source>
        <dbReference type="SAM" id="Coils"/>
    </source>
</evidence>
<protein>
    <submittedName>
        <fullName evidence="7">Uncharacterized protein</fullName>
    </submittedName>
</protein>
<dbReference type="Pfam" id="PF01551">
    <property type="entry name" value="Peptidase_M23"/>
    <property type="match status" value="1"/>
</dbReference>
<evidence type="ECO:0000259" key="5">
    <source>
        <dbReference type="Pfam" id="PF01551"/>
    </source>
</evidence>
<dbReference type="AlphaFoldDB" id="A0A343JE26"/>
<gene>
    <name evidence="7" type="ORF">BEN51_09900</name>
</gene>
<dbReference type="Proteomes" id="UP000264883">
    <property type="component" value="Chromosome"/>
</dbReference>
<dbReference type="GO" id="GO:0004222">
    <property type="term" value="F:metalloendopeptidase activity"/>
    <property type="evidence" value="ECO:0007669"/>
    <property type="project" value="TreeGrafter"/>
</dbReference>
<feature type="region of interest" description="Disordered" evidence="3">
    <location>
        <begin position="285"/>
        <end position="311"/>
    </location>
</feature>
<dbReference type="KEGG" id="cia:BEN51_09900"/>
<dbReference type="OrthoDB" id="9809488at2"/>
<feature type="domain" description="Peptidoglycan hydrolase PcsB coiled-coil" evidence="6">
    <location>
        <begin position="118"/>
        <end position="190"/>
    </location>
</feature>
<dbReference type="EMBL" id="CP016786">
    <property type="protein sequence ID" value="ASW43784.1"/>
    <property type="molecule type" value="Genomic_DNA"/>
</dbReference>
<feature type="chain" id="PRO_5016592624" evidence="4">
    <location>
        <begin position="25"/>
        <end position="429"/>
    </location>
</feature>
<dbReference type="InterPro" id="IPR011055">
    <property type="entry name" value="Dup_hybrid_motif"/>
</dbReference>
<dbReference type="RefSeq" id="WP_119865918.1">
    <property type="nucleotide sequence ID" value="NZ_CP016786.1"/>
</dbReference>
<evidence type="ECO:0000259" key="6">
    <source>
        <dbReference type="Pfam" id="PF24568"/>
    </source>
</evidence>
<keyword evidence="1 4" id="KW-0732">Signal</keyword>
<evidence type="ECO:0000256" key="1">
    <source>
        <dbReference type="ARBA" id="ARBA00022729"/>
    </source>
</evidence>
<dbReference type="PANTHER" id="PTHR21666:SF270">
    <property type="entry name" value="MUREIN HYDROLASE ACTIVATOR ENVC"/>
    <property type="match status" value="1"/>
</dbReference>
<evidence type="ECO:0000313" key="8">
    <source>
        <dbReference type="Proteomes" id="UP000264883"/>
    </source>
</evidence>
<sequence length="429" mass="48155">MKKNIRTFAIAMAIVFSNNMVYFAETESSLQEQIEQNNSNIQELEKKKNEIIDQIGVESEELQGVLNEIDSKSLELQKAQAEVEFYQSKIDGVQAEINSINVEIENANNEISLKESLIEEKKKEEEEAKGLLENRIRSYYKIDIASNMLYMILESKSLSEFFSNVEDVIKIMSMDKQLVQELRDIQNQLHNEKEEINKKLEEIEISKNSLVEKQEELLKVQEELLVKKNEHESKMNELYVLETEKTSIINSLSSQEEQLENEIGDLTAYNEELEAQLNSILNEINNNSGNNQNNGGTVNNPSSEGFIRPGYGPVTDDFGPRINPVTGVAGYHRGVDFADPYGAPVYASKSGVVAYSGWMSDFGNVVIIDHGGGVQTLYAHNSQLLVSNGQAVSQGEVIAYVGSTGMSTGPHIHFEIRINGQAVNPWNYL</sequence>
<keyword evidence="2" id="KW-0175">Coiled coil</keyword>
<dbReference type="Gene3D" id="2.70.70.10">
    <property type="entry name" value="Glucose Permease (Domain IIA)"/>
    <property type="match status" value="1"/>
</dbReference>
<dbReference type="CDD" id="cd12797">
    <property type="entry name" value="M23_peptidase"/>
    <property type="match status" value="1"/>
</dbReference>
<reference evidence="7 8" key="1">
    <citation type="submission" date="2016-08" db="EMBL/GenBank/DDBJ databases">
        <title>Complete Genome Sequence Of The Indigo Reducing Clostridium isatidis DSM15098.</title>
        <authorList>
            <person name="Little G.T."/>
            <person name="Minton N.P."/>
        </authorList>
    </citation>
    <scope>NUCLEOTIDE SEQUENCE [LARGE SCALE GENOMIC DNA]</scope>
    <source>
        <strain evidence="7 8">DSM 15098</strain>
    </source>
</reference>
<keyword evidence="8" id="KW-1185">Reference proteome</keyword>
<feature type="domain" description="M23ase beta-sheet core" evidence="5">
    <location>
        <begin position="331"/>
        <end position="425"/>
    </location>
</feature>
<dbReference type="Pfam" id="PF24568">
    <property type="entry name" value="CC_PcsB"/>
    <property type="match status" value="1"/>
</dbReference>
<feature type="coiled-coil region" evidence="2">
    <location>
        <begin position="27"/>
        <end position="134"/>
    </location>
</feature>
<name>A0A343JE26_9CLOT</name>
<dbReference type="InterPro" id="IPR016047">
    <property type="entry name" value="M23ase_b-sheet_dom"/>
</dbReference>
<organism evidence="7 8">
    <name type="scientific">Clostridium isatidis</name>
    <dbReference type="NCBI Taxonomy" id="182773"/>
    <lineage>
        <taxon>Bacteria</taxon>
        <taxon>Bacillati</taxon>
        <taxon>Bacillota</taxon>
        <taxon>Clostridia</taxon>
        <taxon>Eubacteriales</taxon>
        <taxon>Clostridiaceae</taxon>
        <taxon>Clostridium</taxon>
    </lineage>
</organism>
<dbReference type="SUPFAM" id="SSF51261">
    <property type="entry name" value="Duplicated hybrid motif"/>
    <property type="match status" value="1"/>
</dbReference>
<feature type="signal peptide" evidence="4">
    <location>
        <begin position="1"/>
        <end position="24"/>
    </location>
</feature>
<evidence type="ECO:0000256" key="3">
    <source>
        <dbReference type="SAM" id="MobiDB-lite"/>
    </source>
</evidence>
<feature type="compositionally biased region" description="Low complexity" evidence="3">
    <location>
        <begin position="285"/>
        <end position="300"/>
    </location>
</feature>